<dbReference type="Gene3D" id="3.40.710.10">
    <property type="entry name" value="DD-peptidase/beta-lactamase superfamily"/>
    <property type="match status" value="2"/>
</dbReference>
<sequence length="444" mass="45988">MLSALLACALSLGVIGIGIPTKAEEVEIVPPAPTSLGILNPIEQPGTIDATTILKIVTEKLADPRLGAGVTGYVIDANSNQVLIDINSDQQMIPASTLKLYTAIAALDVLGGDAKFATKVMRDQTQLTLVGGGDPTLVSVTPKDWKGKPPGTAAPPSIQQLAQLTRTALGTTNEVFTVAFDDSLFAGPQAQETWPAMYLSTGEVAPAQGLTMDYGVTQSNGVLPDPAKAAAQFFVDELTASGLQVTLTDRAPPSAGASELTRIESATITNIVERMITTSNNTLAEYLAHHIGGTQGDYSYIGGARVTTQTLIAAGIDTTNLEIVDGSGLSRENRSNAKDLVTAMQYANTSNGRSWAALSGLPVAGISGTLVDRYDVAEPGRGSVRAKTGTLSKVVSLTGTLVTASGDILIFSFIANDVPNGTKQGEAAMDDVIKALVQCGCRVA</sequence>
<evidence type="ECO:0008006" key="4">
    <source>
        <dbReference type="Google" id="ProtNLM"/>
    </source>
</evidence>
<dbReference type="InterPro" id="IPR000667">
    <property type="entry name" value="Peptidase_S13"/>
</dbReference>
<dbReference type="GO" id="GO:0006508">
    <property type="term" value="P:proteolysis"/>
    <property type="evidence" value="ECO:0007669"/>
    <property type="project" value="InterPro"/>
</dbReference>
<proteinExistence type="inferred from homology"/>
<gene>
    <name evidence="3" type="ORF">GM51_12090</name>
</gene>
<dbReference type="NCBIfam" id="TIGR00666">
    <property type="entry name" value="PBP4"/>
    <property type="match status" value="1"/>
</dbReference>
<comment type="similarity">
    <text evidence="1">Belongs to the peptidase S13 family.</text>
</comment>
<dbReference type="SUPFAM" id="SSF56601">
    <property type="entry name" value="beta-lactamase/transpeptidase-like"/>
    <property type="match status" value="1"/>
</dbReference>
<organism evidence="3">
    <name type="scientific">freshwater metagenome</name>
    <dbReference type="NCBI Taxonomy" id="449393"/>
    <lineage>
        <taxon>unclassified sequences</taxon>
        <taxon>metagenomes</taxon>
        <taxon>ecological metagenomes</taxon>
    </lineage>
</organism>
<dbReference type="AlphaFoldDB" id="A0A094QPX9"/>
<dbReference type="GO" id="GO:0000270">
    <property type="term" value="P:peptidoglycan metabolic process"/>
    <property type="evidence" value="ECO:0007669"/>
    <property type="project" value="TreeGrafter"/>
</dbReference>
<dbReference type="GO" id="GO:0004185">
    <property type="term" value="F:serine-type carboxypeptidase activity"/>
    <property type="evidence" value="ECO:0007669"/>
    <property type="project" value="InterPro"/>
</dbReference>
<keyword evidence="2" id="KW-0378">Hydrolase</keyword>
<dbReference type="Pfam" id="PF02113">
    <property type="entry name" value="Peptidase_S13"/>
    <property type="match status" value="2"/>
</dbReference>
<dbReference type="InterPro" id="IPR012338">
    <property type="entry name" value="Beta-lactam/transpept-like"/>
</dbReference>
<evidence type="ECO:0000313" key="3">
    <source>
        <dbReference type="EMBL" id="KGA16681.1"/>
    </source>
</evidence>
<reference evidence="3" key="1">
    <citation type="submission" date="2014-06" db="EMBL/GenBank/DDBJ databases">
        <title>Key roles for freshwater Actinobacteria revealed by deep metagenomic sequencing.</title>
        <authorList>
            <person name="Ghai R."/>
            <person name="Mizuno C.M."/>
            <person name="Picazo A."/>
            <person name="Camacho A."/>
            <person name="Rodriguez-Valera F."/>
        </authorList>
    </citation>
    <scope>NUCLEOTIDE SEQUENCE</scope>
</reference>
<dbReference type="PANTHER" id="PTHR30023">
    <property type="entry name" value="D-ALANYL-D-ALANINE CARBOXYPEPTIDASE"/>
    <property type="match status" value="1"/>
</dbReference>
<accession>A0A094QPX9</accession>
<evidence type="ECO:0000256" key="1">
    <source>
        <dbReference type="ARBA" id="ARBA00006096"/>
    </source>
</evidence>
<dbReference type="EMBL" id="JNSL01000078">
    <property type="protein sequence ID" value="KGA16681.1"/>
    <property type="molecule type" value="Genomic_DNA"/>
</dbReference>
<dbReference type="PANTHER" id="PTHR30023:SF0">
    <property type="entry name" value="PENICILLIN-SENSITIVE CARBOXYPEPTIDASE A"/>
    <property type="match status" value="1"/>
</dbReference>
<comment type="caution">
    <text evidence="3">The sequence shown here is derived from an EMBL/GenBank/DDBJ whole genome shotgun (WGS) entry which is preliminary data.</text>
</comment>
<name>A0A094QPX9_9ZZZZ</name>
<protein>
    <recommendedName>
        <fullName evidence="4">D-alanyl-D-alanine carboxypeptidase/D-alanyl-D-alanine-endopeptidase</fullName>
    </recommendedName>
</protein>
<dbReference type="PRINTS" id="PR00922">
    <property type="entry name" value="DADACBPTASE3"/>
</dbReference>
<evidence type="ECO:0000256" key="2">
    <source>
        <dbReference type="ARBA" id="ARBA00022801"/>
    </source>
</evidence>